<proteinExistence type="predicted"/>
<accession>A0A1Y5MSZ1</accession>
<organism evidence="1 2">
    <name type="scientific">Campylobacter concisus</name>
    <dbReference type="NCBI Taxonomy" id="199"/>
    <lineage>
        <taxon>Bacteria</taxon>
        <taxon>Pseudomonadati</taxon>
        <taxon>Campylobacterota</taxon>
        <taxon>Epsilonproteobacteria</taxon>
        <taxon>Campylobacterales</taxon>
        <taxon>Campylobacteraceae</taxon>
        <taxon>Campylobacter</taxon>
    </lineage>
</organism>
<evidence type="ECO:0000313" key="2">
    <source>
        <dbReference type="Proteomes" id="UP000196317"/>
    </source>
</evidence>
<dbReference type="Proteomes" id="UP000196317">
    <property type="component" value="Unassembled WGS sequence"/>
</dbReference>
<name>A0A1Y5MSZ1_9BACT</name>
<evidence type="ECO:0008006" key="3">
    <source>
        <dbReference type="Google" id="ProtNLM"/>
    </source>
</evidence>
<protein>
    <recommendedName>
        <fullName evidence="3">DUF945 domain protein</fullName>
    </recommendedName>
</protein>
<evidence type="ECO:0000313" key="1">
    <source>
        <dbReference type="EMBL" id="OUT08762.1"/>
    </source>
</evidence>
<dbReference type="Pfam" id="PF06097">
    <property type="entry name" value="DUF945"/>
    <property type="match status" value="1"/>
</dbReference>
<dbReference type="InterPro" id="IPR010352">
    <property type="entry name" value="DUF945"/>
</dbReference>
<gene>
    <name evidence="1" type="ORF">B9N65_00005</name>
</gene>
<comment type="caution">
    <text evidence="1">The sequence shown here is derived from an EMBL/GenBank/DDBJ whole genome shotgun (WGS) entry which is preliminary data.</text>
</comment>
<dbReference type="RefSeq" id="WP_087582286.1">
    <property type="nucleotide sequence ID" value="NZ_NDYN01000001.1"/>
</dbReference>
<dbReference type="EMBL" id="NDYN01000001">
    <property type="protein sequence ID" value="OUT08762.1"/>
    <property type="molecule type" value="Genomic_DNA"/>
</dbReference>
<dbReference type="AlphaFoldDB" id="A0A1Y5MSZ1"/>
<reference evidence="1 2" key="1">
    <citation type="submission" date="2017-04" db="EMBL/GenBank/DDBJ databases">
        <title>Complete genome of Campylobacter concisus ATCC 33237T and draft genomes for an additional eight well characterized C. concisus strains.</title>
        <authorList>
            <person name="Cornelius A.J."/>
            <person name="Miller W.G."/>
            <person name="Lastovica A.J."/>
            <person name="On S.L."/>
            <person name="French N.P."/>
            <person name="Vandenberg O."/>
            <person name="Biggs P.J."/>
        </authorList>
    </citation>
    <scope>NUCLEOTIDE SEQUENCE [LARGE SCALE GENOMIC DNA]</scope>
    <source>
        <strain evidence="1 2">CCUG 19995</strain>
    </source>
</reference>
<sequence>MKKVISALIVVIVIVAGAVYFASNKVEENYQRIVDRLNDVNGFKVSENSYQKGFFGSKGSFDLIVSKDLLKNLAGKDVDEDLNFKVENEISHSVLAFVNGFDIDSKISIQNEAIKNIVASFLGSNVVATAKTKASVSGDKDVKVKFSDIDFSDKQTMNVHTKDVKFGLKLDAKDNVNSANLGVEKVVLKGLNEENKVEANVEGVDIDTSYTVPVEISKIFENKLVPYIAKVKIKKLALLDEKDSNVALDDFEYSSKFEVSNDLGSSKDVVKIGAVADNKVKFTDFILDSKIANINVPTINNILDRLSNVNVDTNESIFAGLNLDEVMGQILEKNPSVKVDTLSFKNGNNAINLKLDAAINGFKSGESQLAIFDKLSLNGELSADETLAKFFDTLFPEMTLIEPTLISAGYLKEDGKKVVSKFKYDPNKKDIIFNEKVGLQNLFMGF</sequence>